<sequence>MSKRKSNTTLLPKKAKIRNHNKSRSLHAHSIASHLSQENVKIRQHRLGTLEDNLKQVKRPRDGDQGENEDDEDSAQIKRRKGSTKGRFDELDPDEASDSEGNKWNIGHVHTDDDSELDSDDAFGESDEERFEGFAFSGSKKKIRKKSQKQGKNDMNKESPSINNTDSEASDLGEDAVDLATMLDDDISNSQDEVVKGYQSKEIMSDSEETENDSNTNSDEDHENSSSEEDDDDDDDETSDPAKLIALQNLISNMSQISEPDLLSKKNNSGGDGNNLSSNFGLTLNKKVTLEDLGLPTVRDPYINKSLRILDVNNKKSNGKLEVPLERRQQDRLDRDAAYKKSKDTLDRWVDTVKHNRRAEHIIFPIPDHGLASAKSNRELAPVITSKPHNELEATIHSILEESGLATVDGKNDEDRICELEELELKESSLDVKLKRDQLRMARELLFYEETRLKRIKKIKSKSYRKVHRKQREKIARLEKQALEEGGAILSEDEIDIQDRRRAEERMKSRHKNSKWAKAMKETGRTVWDKGVRSEITEMALRDEELRKRIEGKNIRNEFQDSDESEDSDDECSEMEGLSREQQRLEKLEGKIDKGIIDNSLPGARLANMNFMRRADLAQKKQNDDMIEEIKRELNGEPQLEASEDEQVNLGRRVFGQYDKTNSKSQGSNYARDLEEINPDDGKEQVKAISTNTKSNTKSFQRDSRKNDKSTNSISTKVIVSLDPEGGAWSTINSKSHRNLESVVGKQKSKRTINSEELDLSKAKITSNQKRSYEKTNHVEVSEDSDSDSAKSFPLTHDQELIKRAFAGADVVNEFNKEKRRTIQDEGDKTIDQTLPGWGSWIGDGISKRELKRTRNRFLITSEGVQAHKRKDANLQRVIINEKKIKKNDKYLASNLPHPFETRRQYERSLRIPIGPEWTTKQTFQSATKPRVLIKQGIICPMSQPMI</sequence>
<feature type="compositionally biased region" description="Polar residues" evidence="4">
    <location>
        <begin position="158"/>
        <end position="167"/>
    </location>
</feature>
<gene>
    <name evidence="5" type="ORF">EPUL_004125</name>
</gene>
<evidence type="ECO:0008006" key="7">
    <source>
        <dbReference type="Google" id="ProtNLM"/>
    </source>
</evidence>
<comment type="caution">
    <text evidence="5">The sequence shown here is derived from an EMBL/GenBank/DDBJ whole genome shotgun (WGS) entry which is preliminary data.</text>
</comment>
<protein>
    <recommendedName>
        <fullName evidence="7">Utp14-domain-containing protein</fullName>
    </recommendedName>
</protein>
<keyword evidence="6" id="KW-1185">Reference proteome</keyword>
<dbReference type="PANTHER" id="PTHR14150">
    <property type="entry name" value="U3 SMALL NUCLEOLAR RNA-ASSOCIATED PROTEIN 14"/>
    <property type="match status" value="1"/>
</dbReference>
<evidence type="ECO:0000256" key="2">
    <source>
        <dbReference type="ARBA" id="ARBA00022553"/>
    </source>
</evidence>
<feature type="compositionally biased region" description="Acidic residues" evidence="4">
    <location>
        <begin position="205"/>
        <end position="239"/>
    </location>
</feature>
<organism evidence="5 6">
    <name type="scientific">Erysiphe pulchra</name>
    <dbReference type="NCBI Taxonomy" id="225359"/>
    <lineage>
        <taxon>Eukaryota</taxon>
        <taxon>Fungi</taxon>
        <taxon>Dikarya</taxon>
        <taxon>Ascomycota</taxon>
        <taxon>Pezizomycotina</taxon>
        <taxon>Leotiomycetes</taxon>
        <taxon>Erysiphales</taxon>
        <taxon>Erysiphaceae</taxon>
        <taxon>Erysiphe</taxon>
    </lineage>
</organism>
<feature type="region of interest" description="Disordered" evidence="4">
    <location>
        <begin position="557"/>
        <end position="582"/>
    </location>
</feature>
<feature type="compositionally biased region" description="Polar residues" evidence="4">
    <location>
        <begin position="688"/>
        <end position="699"/>
    </location>
</feature>
<dbReference type="InterPro" id="IPR006709">
    <property type="entry name" value="SSU_processome_Utp14"/>
</dbReference>
<dbReference type="STRING" id="225359.A0A2S4PWZ9"/>
<comment type="subcellular location">
    <subcellularLocation>
        <location evidence="1">Nucleus</location>
        <location evidence="1">Nucleolus</location>
    </subcellularLocation>
</comment>
<keyword evidence="3" id="KW-0539">Nucleus</keyword>
<dbReference type="Pfam" id="PF04615">
    <property type="entry name" value="Utp14"/>
    <property type="match status" value="1"/>
</dbReference>
<feature type="compositionally biased region" description="Basic and acidic residues" evidence="4">
    <location>
        <begin position="672"/>
        <end position="686"/>
    </location>
</feature>
<dbReference type="AlphaFoldDB" id="A0A2S4PWZ9"/>
<feature type="compositionally biased region" description="Polar residues" evidence="4">
    <location>
        <begin position="659"/>
        <end position="669"/>
    </location>
</feature>
<feature type="compositionally biased region" description="Acidic residues" evidence="4">
    <location>
        <begin position="168"/>
        <end position="187"/>
    </location>
</feature>
<feature type="compositionally biased region" description="Acidic residues" evidence="4">
    <location>
        <begin position="113"/>
        <end position="130"/>
    </location>
</feature>
<proteinExistence type="predicted"/>
<feature type="region of interest" description="Disordered" evidence="4">
    <location>
        <begin position="1"/>
        <end position="240"/>
    </location>
</feature>
<dbReference type="PANTHER" id="PTHR14150:SF12">
    <property type="entry name" value="U3 SMALL NUCLEOLAR RNA-ASSOCIATED PROTEIN 14 HOMOLOG A"/>
    <property type="match status" value="1"/>
</dbReference>
<dbReference type="GO" id="GO:0006364">
    <property type="term" value="P:rRNA processing"/>
    <property type="evidence" value="ECO:0007669"/>
    <property type="project" value="InterPro"/>
</dbReference>
<accession>A0A2S4PWZ9</accession>
<reference evidence="5 6" key="1">
    <citation type="submission" date="2017-10" db="EMBL/GenBank/DDBJ databases">
        <title>Development of genomic resources for the powdery mildew, Erysiphe pulchra.</title>
        <authorList>
            <person name="Wadl P.A."/>
            <person name="Mack B.M."/>
            <person name="Moore G."/>
            <person name="Beltz S.B."/>
        </authorList>
    </citation>
    <scope>NUCLEOTIDE SEQUENCE [LARGE SCALE GENOMIC DNA]</scope>
    <source>
        <strain evidence="5">Cflorida</strain>
    </source>
</reference>
<evidence type="ECO:0000256" key="3">
    <source>
        <dbReference type="ARBA" id="ARBA00023242"/>
    </source>
</evidence>
<dbReference type="OrthoDB" id="277439at2759"/>
<feature type="compositionally biased region" description="Basic and acidic residues" evidence="4">
    <location>
        <begin position="771"/>
        <end position="781"/>
    </location>
</feature>
<evidence type="ECO:0000256" key="4">
    <source>
        <dbReference type="SAM" id="MobiDB-lite"/>
    </source>
</evidence>
<feature type="compositionally biased region" description="Basic residues" evidence="4">
    <location>
        <begin position="139"/>
        <end position="149"/>
    </location>
</feature>
<name>A0A2S4PWZ9_9PEZI</name>
<feature type="compositionally biased region" description="Acidic residues" evidence="4">
    <location>
        <begin position="560"/>
        <end position="574"/>
    </location>
</feature>
<feature type="compositionally biased region" description="Basic residues" evidence="4">
    <location>
        <begin position="13"/>
        <end position="27"/>
    </location>
</feature>
<keyword evidence="2" id="KW-0597">Phosphoprotein</keyword>
<feature type="compositionally biased region" description="Basic and acidic residues" evidence="4">
    <location>
        <begin position="700"/>
        <end position="709"/>
    </location>
</feature>
<dbReference type="GO" id="GO:0032040">
    <property type="term" value="C:small-subunit processome"/>
    <property type="evidence" value="ECO:0007669"/>
    <property type="project" value="InterPro"/>
</dbReference>
<feature type="region of interest" description="Disordered" evidence="4">
    <location>
        <begin position="767"/>
        <end position="792"/>
    </location>
</feature>
<evidence type="ECO:0000313" key="6">
    <source>
        <dbReference type="Proteomes" id="UP000237438"/>
    </source>
</evidence>
<feature type="compositionally biased region" description="Acidic residues" evidence="4">
    <location>
        <begin position="65"/>
        <end position="74"/>
    </location>
</feature>
<dbReference type="EMBL" id="PEDP01000305">
    <property type="protein sequence ID" value="POS86548.1"/>
    <property type="molecule type" value="Genomic_DNA"/>
</dbReference>
<feature type="compositionally biased region" description="Basic and acidic residues" evidence="4">
    <location>
        <begin position="48"/>
        <end position="64"/>
    </location>
</feature>
<evidence type="ECO:0000256" key="1">
    <source>
        <dbReference type="ARBA" id="ARBA00004604"/>
    </source>
</evidence>
<dbReference type="Proteomes" id="UP000237438">
    <property type="component" value="Unassembled WGS sequence"/>
</dbReference>
<evidence type="ECO:0000313" key="5">
    <source>
        <dbReference type="EMBL" id="POS86548.1"/>
    </source>
</evidence>
<feature type="region of interest" description="Disordered" evidence="4">
    <location>
        <begin position="655"/>
        <end position="712"/>
    </location>
</feature>